<name>A0ABN3V0N8_9PSEU</name>
<dbReference type="RefSeq" id="WP_344677359.1">
    <property type="nucleotide sequence ID" value="NZ_BAAAUX010000001.1"/>
</dbReference>
<proteinExistence type="predicted"/>
<accession>A0ABN3V0N8</accession>
<evidence type="ECO:0000313" key="1">
    <source>
        <dbReference type="EMBL" id="GAA2773666.1"/>
    </source>
</evidence>
<keyword evidence="2" id="KW-1185">Reference proteome</keyword>
<dbReference type="EMBL" id="BAAAUX010000001">
    <property type="protein sequence ID" value="GAA2773666.1"/>
    <property type="molecule type" value="Genomic_DNA"/>
</dbReference>
<protein>
    <submittedName>
        <fullName evidence="1">Uncharacterized protein</fullName>
    </submittedName>
</protein>
<gene>
    <name evidence="1" type="ORF">GCM10010470_01750</name>
</gene>
<comment type="caution">
    <text evidence="1">The sequence shown here is derived from an EMBL/GenBank/DDBJ whole genome shotgun (WGS) entry which is preliminary data.</text>
</comment>
<organism evidence="1 2">
    <name type="scientific">Saccharopolyspora taberi</name>
    <dbReference type="NCBI Taxonomy" id="60895"/>
    <lineage>
        <taxon>Bacteria</taxon>
        <taxon>Bacillati</taxon>
        <taxon>Actinomycetota</taxon>
        <taxon>Actinomycetes</taxon>
        <taxon>Pseudonocardiales</taxon>
        <taxon>Pseudonocardiaceae</taxon>
        <taxon>Saccharopolyspora</taxon>
    </lineage>
</organism>
<dbReference type="Proteomes" id="UP001500979">
    <property type="component" value="Unassembled WGS sequence"/>
</dbReference>
<evidence type="ECO:0000313" key="2">
    <source>
        <dbReference type="Proteomes" id="UP001500979"/>
    </source>
</evidence>
<reference evidence="1 2" key="1">
    <citation type="journal article" date="2019" name="Int. J. Syst. Evol. Microbiol.">
        <title>The Global Catalogue of Microorganisms (GCM) 10K type strain sequencing project: providing services to taxonomists for standard genome sequencing and annotation.</title>
        <authorList>
            <consortium name="The Broad Institute Genomics Platform"/>
            <consortium name="The Broad Institute Genome Sequencing Center for Infectious Disease"/>
            <person name="Wu L."/>
            <person name="Ma J."/>
        </authorList>
    </citation>
    <scope>NUCLEOTIDE SEQUENCE [LARGE SCALE GENOMIC DNA]</scope>
    <source>
        <strain evidence="1 2">JCM 9383</strain>
    </source>
</reference>
<sequence>MSDRYITAERVGETVTVYVGEYDQVPNAVWVGDPSTASRAARSLFDAARPWIKAIPLPSQPPIGEVRRARNGLTAVHVKSLTESEGAWRVIGVDPDDVSCHGWRSWRQVHEWQVVGNVLEMGEAS</sequence>